<accession>A0A401QFM6</accession>
<evidence type="ECO:0000256" key="1">
    <source>
        <dbReference type="SAM" id="Phobius"/>
    </source>
</evidence>
<evidence type="ECO:0000313" key="2">
    <source>
        <dbReference type="EMBL" id="GCB84163.1"/>
    </source>
</evidence>
<feature type="transmembrane region" description="Helical" evidence="1">
    <location>
        <begin position="26"/>
        <end position="47"/>
    </location>
</feature>
<gene>
    <name evidence="2" type="ORF">scyTo_0024698</name>
</gene>
<proteinExistence type="predicted"/>
<dbReference type="AlphaFoldDB" id="A0A401QFM6"/>
<evidence type="ECO:0000313" key="3">
    <source>
        <dbReference type="Proteomes" id="UP000288216"/>
    </source>
</evidence>
<name>A0A401QFM6_SCYTO</name>
<keyword evidence="3" id="KW-1185">Reference proteome</keyword>
<dbReference type="EMBL" id="BFAA01053433">
    <property type="protein sequence ID" value="GCB84163.1"/>
    <property type="molecule type" value="Genomic_DNA"/>
</dbReference>
<keyword evidence="1" id="KW-0812">Transmembrane</keyword>
<organism evidence="2 3">
    <name type="scientific">Scyliorhinus torazame</name>
    <name type="common">Cloudy catshark</name>
    <name type="synonym">Catulus torazame</name>
    <dbReference type="NCBI Taxonomy" id="75743"/>
    <lineage>
        <taxon>Eukaryota</taxon>
        <taxon>Metazoa</taxon>
        <taxon>Chordata</taxon>
        <taxon>Craniata</taxon>
        <taxon>Vertebrata</taxon>
        <taxon>Chondrichthyes</taxon>
        <taxon>Elasmobranchii</taxon>
        <taxon>Galeomorphii</taxon>
        <taxon>Galeoidea</taxon>
        <taxon>Carcharhiniformes</taxon>
        <taxon>Scyliorhinidae</taxon>
        <taxon>Scyliorhinus</taxon>
    </lineage>
</organism>
<reference evidence="2 3" key="1">
    <citation type="journal article" date="2018" name="Nat. Ecol. Evol.">
        <title>Shark genomes provide insights into elasmobranch evolution and the origin of vertebrates.</title>
        <authorList>
            <person name="Hara Y"/>
            <person name="Yamaguchi K"/>
            <person name="Onimaru K"/>
            <person name="Kadota M"/>
            <person name="Koyanagi M"/>
            <person name="Keeley SD"/>
            <person name="Tatsumi K"/>
            <person name="Tanaka K"/>
            <person name="Motone F"/>
            <person name="Kageyama Y"/>
            <person name="Nozu R"/>
            <person name="Adachi N"/>
            <person name="Nishimura O"/>
            <person name="Nakagawa R"/>
            <person name="Tanegashima C"/>
            <person name="Kiyatake I"/>
            <person name="Matsumoto R"/>
            <person name="Murakumo K"/>
            <person name="Nishida K"/>
            <person name="Terakita A"/>
            <person name="Kuratani S"/>
            <person name="Sato K"/>
            <person name="Hyodo S Kuraku.S."/>
        </authorList>
    </citation>
    <scope>NUCLEOTIDE SEQUENCE [LARGE SCALE GENOMIC DNA]</scope>
</reference>
<protein>
    <submittedName>
        <fullName evidence="2">Uncharacterized protein</fullName>
    </submittedName>
</protein>
<comment type="caution">
    <text evidence="2">The sequence shown here is derived from an EMBL/GenBank/DDBJ whole genome shotgun (WGS) entry which is preliminary data.</text>
</comment>
<keyword evidence="1" id="KW-1133">Transmembrane helix</keyword>
<dbReference type="Proteomes" id="UP000288216">
    <property type="component" value="Unassembled WGS sequence"/>
</dbReference>
<sequence>METGTLNGAPTLDYQAAEAAPSSRRITLVVVLSLLLVFIVGASLIIFRKFTSQRRNFPALDVTLTSVEASVKKV</sequence>
<keyword evidence="1" id="KW-0472">Membrane</keyword>